<keyword evidence="3" id="KW-1185">Reference proteome</keyword>
<dbReference type="KEGG" id="alti:ALE3EI_2293"/>
<dbReference type="PROSITE" id="PS50293">
    <property type="entry name" value="TPR_REGION"/>
    <property type="match status" value="1"/>
</dbReference>
<dbReference type="RefSeq" id="WP_186988816.1">
    <property type="nucleotide sequence ID" value="NZ_CP052909.1"/>
</dbReference>
<proteinExistence type="predicted"/>
<dbReference type="Pfam" id="PF00515">
    <property type="entry name" value="TPR_1"/>
    <property type="match status" value="1"/>
</dbReference>
<feature type="repeat" description="TPR" evidence="1">
    <location>
        <begin position="291"/>
        <end position="324"/>
    </location>
</feature>
<keyword evidence="1" id="KW-0802">TPR repeat</keyword>
<gene>
    <name evidence="2" type="ORF">ALE3EI_2293</name>
</gene>
<dbReference type="EMBL" id="CP052909">
    <property type="protein sequence ID" value="QNJ98835.1"/>
    <property type="molecule type" value="Genomic_DNA"/>
</dbReference>
<dbReference type="SUPFAM" id="SSF48452">
    <property type="entry name" value="TPR-like"/>
    <property type="match status" value="1"/>
</dbReference>
<dbReference type="PANTHER" id="PTHR12558:SF13">
    <property type="entry name" value="CELL DIVISION CYCLE PROTEIN 27 HOMOLOG"/>
    <property type="match status" value="1"/>
</dbReference>
<name>A0A7G8PWW9_9FLAO</name>
<evidence type="ECO:0000313" key="2">
    <source>
        <dbReference type="EMBL" id="QNJ98835.1"/>
    </source>
</evidence>
<accession>A0A7G8PWW9</accession>
<protein>
    <submittedName>
        <fullName evidence="2">Tetratricopeptide repeat protein</fullName>
    </submittedName>
</protein>
<organism evidence="2 3">
    <name type="scientific">Constantimarinum furrinae</name>
    <dbReference type="NCBI Taxonomy" id="2562285"/>
    <lineage>
        <taxon>Bacteria</taxon>
        <taxon>Pseudomonadati</taxon>
        <taxon>Bacteroidota</taxon>
        <taxon>Flavobacteriia</taxon>
        <taxon>Flavobacteriales</taxon>
        <taxon>Flavobacteriaceae</taxon>
        <taxon>Altibacter/Constantimarinum group</taxon>
        <taxon>Constantimarinum</taxon>
    </lineage>
</organism>
<dbReference type="InterPro" id="IPR019734">
    <property type="entry name" value="TPR_rpt"/>
</dbReference>
<evidence type="ECO:0000313" key="3">
    <source>
        <dbReference type="Proteomes" id="UP000515514"/>
    </source>
</evidence>
<dbReference type="PROSITE" id="PS50005">
    <property type="entry name" value="TPR"/>
    <property type="match status" value="1"/>
</dbReference>
<dbReference type="Gene3D" id="1.25.40.10">
    <property type="entry name" value="Tetratricopeptide repeat domain"/>
    <property type="match status" value="2"/>
</dbReference>
<sequence>MKKQLWVVGLLMITTITFGQKKEIKRAEKALKSGDVTEAMANINAAESLIGSADSEEKAEFYVLKGEVYLADAGKNDFNKMKEAADAFKKAKELGDSKINDRAKIGVQNLRVALVNSAVEDQKRQDFASASEKLYTSYTIKKDTSDLYFAAGNAVNAKDYGKALQYYEDLLEMGYTGIQQEFVATDINTGEVVVFATEDDRTTNMLSGNYTNPDERMAESVRGDILRNVTLIYISQGENEKALKVMKDARIENPDDTSLIRAEADMAYKMGDMARYNELMKEVVASDPNNPELYYNLGVGSSKNGDNEQAITYYKKAIELDPNYANAKINIAAIILSKEGPIIEQMNNLGTSNADYKKYDELKAQKSQLYKDAKPYLESALMLKPDNVELARTLMNIYSQLGEDEKFKAMKARLAEMEGGQ</sequence>
<dbReference type="PANTHER" id="PTHR12558">
    <property type="entry name" value="CELL DIVISION CYCLE 16,23,27"/>
    <property type="match status" value="1"/>
</dbReference>
<dbReference type="InterPro" id="IPR011990">
    <property type="entry name" value="TPR-like_helical_dom_sf"/>
</dbReference>
<dbReference type="AlphaFoldDB" id="A0A7G8PWW9"/>
<evidence type="ECO:0000256" key="1">
    <source>
        <dbReference type="PROSITE-ProRule" id="PRU00339"/>
    </source>
</evidence>
<dbReference type="SMART" id="SM00028">
    <property type="entry name" value="TPR"/>
    <property type="match status" value="2"/>
</dbReference>
<dbReference type="Proteomes" id="UP000515514">
    <property type="component" value="Chromosome"/>
</dbReference>
<reference evidence="2 3" key="1">
    <citation type="submission" date="2020-04" db="EMBL/GenBank/DDBJ databases">
        <title>Genome sequence of Altibacter aquimarinus strain ALE3EI.</title>
        <authorList>
            <person name="Oh H.-M."/>
            <person name="Jang D."/>
        </authorList>
    </citation>
    <scope>NUCLEOTIDE SEQUENCE [LARGE SCALE GENOMIC DNA]</scope>
    <source>
        <strain evidence="2 3">ALE3EI</strain>
    </source>
</reference>